<protein>
    <submittedName>
        <fullName evidence="2">Virulence protein</fullName>
    </submittedName>
</protein>
<dbReference type="Gene3D" id="3.10.180.10">
    <property type="entry name" value="2,3-Dihydroxybiphenyl 1,2-Dioxygenase, domain 1"/>
    <property type="match status" value="1"/>
</dbReference>
<keyword evidence="3" id="KW-1185">Reference proteome</keyword>
<dbReference type="PROSITE" id="PS51819">
    <property type="entry name" value="VOC"/>
    <property type="match status" value="1"/>
</dbReference>
<gene>
    <name evidence="2" type="ORF">OCH7691_01934</name>
</gene>
<accession>A0A1Y5SU89</accession>
<dbReference type="EMBL" id="FWFR01000001">
    <property type="protein sequence ID" value="SLN45202.1"/>
    <property type="molecule type" value="Genomic_DNA"/>
</dbReference>
<dbReference type="AlphaFoldDB" id="A0A1Y5SU89"/>
<dbReference type="InterPro" id="IPR029068">
    <property type="entry name" value="Glyas_Bleomycin-R_OHBP_Dase"/>
</dbReference>
<evidence type="ECO:0000259" key="1">
    <source>
        <dbReference type="PROSITE" id="PS51819"/>
    </source>
</evidence>
<dbReference type="InterPro" id="IPR004360">
    <property type="entry name" value="Glyas_Fos-R_dOase_dom"/>
</dbReference>
<dbReference type="PANTHER" id="PTHR21366:SF14">
    <property type="entry name" value="GLYOXALASE DOMAIN-CONTAINING PROTEIN 5"/>
    <property type="match status" value="1"/>
</dbReference>
<proteinExistence type="predicted"/>
<dbReference type="InterPro" id="IPR050383">
    <property type="entry name" value="GlyoxalaseI/FosfomycinResist"/>
</dbReference>
<feature type="domain" description="VOC" evidence="1">
    <location>
        <begin position="4"/>
        <end position="124"/>
    </location>
</feature>
<dbReference type="Pfam" id="PF00903">
    <property type="entry name" value="Glyoxalase"/>
    <property type="match status" value="1"/>
</dbReference>
<sequence length="137" mass="14859">MLARLDHLVLTVADLEATRAFYCDLLGMEPRRFKGGRLALHFGDAKINLHQAGREFEPKAARPTPGSADLCFIAACPLDEVRSRLAAAGVAVEAGPVARTGALGTMTSIYLRDPDGNLVEISEYDQCRVRGLHSPRL</sequence>
<dbReference type="Proteomes" id="UP000193200">
    <property type="component" value="Unassembled WGS sequence"/>
</dbReference>
<dbReference type="PANTHER" id="PTHR21366">
    <property type="entry name" value="GLYOXALASE FAMILY PROTEIN"/>
    <property type="match status" value="1"/>
</dbReference>
<reference evidence="2 3" key="1">
    <citation type="submission" date="2017-03" db="EMBL/GenBank/DDBJ databases">
        <authorList>
            <person name="Afonso C.L."/>
            <person name="Miller P.J."/>
            <person name="Scott M.A."/>
            <person name="Spackman E."/>
            <person name="Goraichik I."/>
            <person name="Dimitrov K.M."/>
            <person name="Suarez D.L."/>
            <person name="Swayne D.E."/>
        </authorList>
    </citation>
    <scope>NUCLEOTIDE SEQUENCE [LARGE SCALE GENOMIC DNA]</scope>
    <source>
        <strain evidence="2 3">CECT 7691</strain>
    </source>
</reference>
<dbReference type="OrthoDB" id="9812656at2"/>
<evidence type="ECO:0000313" key="3">
    <source>
        <dbReference type="Proteomes" id="UP000193200"/>
    </source>
</evidence>
<dbReference type="CDD" id="cd07253">
    <property type="entry name" value="GLOD5"/>
    <property type="match status" value="1"/>
</dbReference>
<dbReference type="InParanoid" id="A0A1Y5SU89"/>
<dbReference type="SUPFAM" id="SSF54593">
    <property type="entry name" value="Glyoxalase/Bleomycin resistance protein/Dihydroxybiphenyl dioxygenase"/>
    <property type="match status" value="1"/>
</dbReference>
<name>A0A1Y5SU89_9PROT</name>
<dbReference type="RefSeq" id="WP_085883150.1">
    <property type="nucleotide sequence ID" value="NZ_FWFR01000001.1"/>
</dbReference>
<evidence type="ECO:0000313" key="2">
    <source>
        <dbReference type="EMBL" id="SLN45202.1"/>
    </source>
</evidence>
<dbReference type="InterPro" id="IPR037523">
    <property type="entry name" value="VOC_core"/>
</dbReference>
<organism evidence="2 3">
    <name type="scientific">Oceanibacterium hippocampi</name>
    <dbReference type="NCBI Taxonomy" id="745714"/>
    <lineage>
        <taxon>Bacteria</taxon>
        <taxon>Pseudomonadati</taxon>
        <taxon>Pseudomonadota</taxon>
        <taxon>Alphaproteobacteria</taxon>
        <taxon>Sneathiellales</taxon>
        <taxon>Sneathiellaceae</taxon>
        <taxon>Oceanibacterium</taxon>
    </lineage>
</organism>